<evidence type="ECO:0000256" key="5">
    <source>
        <dbReference type="ARBA" id="ARBA00011738"/>
    </source>
</evidence>
<dbReference type="CDD" id="cd01639">
    <property type="entry name" value="IMPase"/>
    <property type="match status" value="1"/>
</dbReference>
<keyword evidence="9 26" id="KW-0378">Hydrolase</keyword>
<dbReference type="UniPathway" id="UPA00823">
    <property type="reaction ID" value="UER00788"/>
</dbReference>
<dbReference type="Gene3D" id="3.30.540.10">
    <property type="entry name" value="Fructose-1,6-Bisphosphatase, subunit A, domain 1"/>
    <property type="match status" value="1"/>
</dbReference>
<evidence type="ECO:0000256" key="25">
    <source>
        <dbReference type="PIRSR" id="PIRSR600760-2"/>
    </source>
</evidence>
<comment type="catalytic activity">
    <reaction evidence="16">
        <text>alpha-D-galactose 1-phosphate + H2O = D-galactose + phosphate</text>
        <dbReference type="Rhea" id="RHEA:29315"/>
        <dbReference type="ChEBI" id="CHEBI:4139"/>
        <dbReference type="ChEBI" id="CHEBI:15377"/>
        <dbReference type="ChEBI" id="CHEBI:43474"/>
        <dbReference type="ChEBI" id="CHEBI:58336"/>
        <dbReference type="EC" id="3.1.3.94"/>
    </reaction>
    <physiologicalReaction direction="left-to-right" evidence="16">
        <dbReference type="Rhea" id="RHEA:29316"/>
    </physiologicalReaction>
</comment>
<evidence type="ECO:0000256" key="13">
    <source>
        <dbReference type="ARBA" id="ARBA00049868"/>
    </source>
</evidence>
<evidence type="ECO:0000256" key="22">
    <source>
        <dbReference type="ARBA" id="ARBA00049919"/>
    </source>
</evidence>
<comment type="catalytic activity">
    <reaction evidence="15">
        <text>D-glucose 6-phosphate + H2O = D-glucose + phosphate</text>
        <dbReference type="Rhea" id="RHEA:16689"/>
        <dbReference type="ChEBI" id="CHEBI:4167"/>
        <dbReference type="ChEBI" id="CHEBI:15377"/>
        <dbReference type="ChEBI" id="CHEBI:43474"/>
        <dbReference type="ChEBI" id="CHEBI:61548"/>
    </reaction>
    <physiologicalReaction direction="left-to-right" evidence="15">
        <dbReference type="Rhea" id="RHEA:16690"/>
    </physiologicalReaction>
</comment>
<evidence type="ECO:0000256" key="9">
    <source>
        <dbReference type="ARBA" id="ARBA00022801"/>
    </source>
</evidence>
<dbReference type="GO" id="GO:0047954">
    <property type="term" value="F:glycerol-2-phosphatase activity"/>
    <property type="evidence" value="ECO:0007669"/>
    <property type="project" value="RHEA"/>
</dbReference>
<dbReference type="Proteomes" id="UP000261620">
    <property type="component" value="Unplaced"/>
</dbReference>
<comment type="pathway">
    <text evidence="3 26">Polyol metabolism; myo-inositol biosynthesis; myo-inositol from D-glucose 6-phosphate: step 2/2.</text>
</comment>
<comment type="catalytic activity">
    <reaction evidence="24">
        <text>1D-myo-inositol 6-phosphate + H2O = myo-inositol + phosphate</text>
        <dbReference type="Rhea" id="RHEA:44160"/>
        <dbReference type="ChEBI" id="CHEBI:15377"/>
        <dbReference type="ChEBI" id="CHEBI:17268"/>
        <dbReference type="ChEBI" id="CHEBI:43474"/>
        <dbReference type="ChEBI" id="CHEBI:64841"/>
        <dbReference type="EC" id="3.1.3.25"/>
    </reaction>
    <physiologicalReaction direction="left-to-right" evidence="24">
        <dbReference type="Rhea" id="RHEA:44161"/>
    </physiologicalReaction>
</comment>
<keyword evidence="28" id="KW-1185">Reference proteome</keyword>
<dbReference type="SUPFAM" id="SSF56655">
    <property type="entry name" value="Carbohydrate phosphatase"/>
    <property type="match status" value="1"/>
</dbReference>
<dbReference type="InterPro" id="IPR033942">
    <property type="entry name" value="IMPase"/>
</dbReference>
<evidence type="ECO:0000256" key="16">
    <source>
        <dbReference type="ARBA" id="ARBA00049894"/>
    </source>
</evidence>
<comment type="catalytic activity">
    <reaction evidence="23">
        <text>glycerol 2-phosphate + H2O = glycerol + phosphate</text>
        <dbReference type="Rhea" id="RHEA:13105"/>
        <dbReference type="ChEBI" id="CHEBI:15377"/>
        <dbReference type="ChEBI" id="CHEBI:17754"/>
        <dbReference type="ChEBI" id="CHEBI:43474"/>
        <dbReference type="ChEBI" id="CHEBI:58083"/>
    </reaction>
    <physiologicalReaction direction="left-to-right" evidence="23">
        <dbReference type="Rhea" id="RHEA:13106"/>
    </physiologicalReaction>
</comment>
<evidence type="ECO:0000256" key="12">
    <source>
        <dbReference type="ARBA" id="ARBA00049866"/>
    </source>
</evidence>
<reference evidence="27" key="1">
    <citation type="submission" date="2025-08" db="UniProtKB">
        <authorList>
            <consortium name="Ensembl"/>
        </authorList>
    </citation>
    <scope>IDENTIFICATION</scope>
</reference>
<keyword evidence="10 25" id="KW-0460">Magnesium</keyword>
<evidence type="ECO:0000256" key="8">
    <source>
        <dbReference type="ARBA" id="ARBA00022723"/>
    </source>
</evidence>
<comment type="subcellular location">
    <subcellularLocation>
        <location evidence="2">Cytoplasm</location>
    </subcellularLocation>
</comment>
<evidence type="ECO:0000256" key="1">
    <source>
        <dbReference type="ARBA" id="ARBA00001946"/>
    </source>
</evidence>
<dbReference type="GO" id="GO:0046854">
    <property type="term" value="P:phosphatidylinositol phosphate biosynthetic process"/>
    <property type="evidence" value="ECO:0007669"/>
    <property type="project" value="InterPro"/>
</dbReference>
<feature type="binding site" evidence="25">
    <location>
        <position position="50"/>
    </location>
    <ligand>
        <name>Mg(2+)</name>
        <dbReference type="ChEBI" id="CHEBI:18420"/>
        <label>1</label>
        <note>catalytic</note>
    </ligand>
</feature>
<dbReference type="PANTHER" id="PTHR20854:SF26">
    <property type="entry name" value="INOSITOL MONOPHOSPHATASE 1"/>
    <property type="match status" value="1"/>
</dbReference>
<evidence type="ECO:0000256" key="4">
    <source>
        <dbReference type="ARBA" id="ARBA00009759"/>
    </source>
</evidence>
<dbReference type="PRINTS" id="PR00377">
    <property type="entry name" value="IMPHPHTASES"/>
</dbReference>
<keyword evidence="8 25" id="KW-0479">Metal-binding</keyword>
<keyword evidence="6" id="KW-0963">Cytoplasm</keyword>
<comment type="catalytic activity">
    <reaction evidence="17">
        <text>1D-myo-inositol 2-phosphate + H2O = myo-inositol + phosphate</text>
        <dbReference type="Rhea" id="RHEA:44152"/>
        <dbReference type="ChEBI" id="CHEBI:15377"/>
        <dbReference type="ChEBI" id="CHEBI:17268"/>
        <dbReference type="ChEBI" id="CHEBI:43474"/>
        <dbReference type="ChEBI" id="CHEBI:84142"/>
        <dbReference type="EC" id="3.1.3.25"/>
    </reaction>
    <physiologicalReaction direction="left-to-right" evidence="17">
        <dbReference type="Rhea" id="RHEA:44153"/>
    </physiologicalReaction>
</comment>
<evidence type="ECO:0000256" key="20">
    <source>
        <dbReference type="ARBA" id="ARBA00049907"/>
    </source>
</evidence>
<reference evidence="27" key="2">
    <citation type="submission" date="2025-09" db="UniProtKB">
        <authorList>
            <consortium name="Ensembl"/>
        </authorList>
    </citation>
    <scope>IDENTIFICATION</scope>
</reference>
<dbReference type="GO" id="GO:0008877">
    <property type="term" value="F:glucose-1-phosphatase activity"/>
    <property type="evidence" value="ECO:0007669"/>
    <property type="project" value="RHEA"/>
</dbReference>
<dbReference type="GO" id="GO:0006021">
    <property type="term" value="P:inositol biosynthetic process"/>
    <property type="evidence" value="ECO:0007669"/>
    <property type="project" value="UniProtKB-UniPathway"/>
</dbReference>
<accession>A0A3Q3XF00</accession>
<dbReference type="GO" id="GO:0008934">
    <property type="term" value="F:inositol monophosphate 1-phosphatase activity"/>
    <property type="evidence" value="ECO:0007669"/>
    <property type="project" value="InterPro"/>
</dbReference>
<feature type="binding site" evidence="25">
    <location>
        <position position="51"/>
    </location>
    <ligand>
        <name>Mg(2+)</name>
        <dbReference type="ChEBI" id="CHEBI:18420"/>
        <label>1</label>
        <note>catalytic</note>
    </ligand>
</feature>
<feature type="binding site" evidence="25">
    <location>
        <position position="181"/>
    </location>
    <ligand>
        <name>Mg(2+)</name>
        <dbReference type="ChEBI" id="CHEBI:18420"/>
        <label>1</label>
        <note>catalytic</note>
    </ligand>
</feature>
<evidence type="ECO:0000256" key="2">
    <source>
        <dbReference type="ARBA" id="ARBA00004496"/>
    </source>
</evidence>
<dbReference type="Pfam" id="PF00459">
    <property type="entry name" value="Inositol_P"/>
    <property type="match status" value="1"/>
</dbReference>
<evidence type="ECO:0000256" key="6">
    <source>
        <dbReference type="ARBA" id="ARBA00022490"/>
    </source>
</evidence>
<dbReference type="FunFam" id="3.40.190.80:FF:000002">
    <property type="entry name" value="Inositol-1-monophosphatase"/>
    <property type="match status" value="1"/>
</dbReference>
<evidence type="ECO:0000256" key="15">
    <source>
        <dbReference type="ARBA" id="ARBA00049888"/>
    </source>
</evidence>
<dbReference type="GO" id="GO:0052832">
    <property type="term" value="F:inositol monophosphate 3-phosphatase activity"/>
    <property type="evidence" value="ECO:0007669"/>
    <property type="project" value="RHEA"/>
</dbReference>
<comment type="catalytic activity">
    <reaction evidence="11">
        <text>1D-myo-inositol 4-phosphate + H2O = myo-inositol + phosphate</text>
        <dbReference type="Rhea" id="RHEA:30735"/>
        <dbReference type="ChEBI" id="CHEBI:15377"/>
        <dbReference type="ChEBI" id="CHEBI:17268"/>
        <dbReference type="ChEBI" id="CHEBI:43474"/>
        <dbReference type="ChEBI" id="CHEBI:58469"/>
        <dbReference type="EC" id="3.1.3.25"/>
    </reaction>
    <physiologicalReaction direction="left-to-right" evidence="11">
        <dbReference type="Rhea" id="RHEA:30736"/>
    </physiologicalReaction>
</comment>
<evidence type="ECO:0000256" key="21">
    <source>
        <dbReference type="ARBA" id="ARBA00049917"/>
    </source>
</evidence>
<comment type="catalytic activity">
    <reaction evidence="19">
        <text>scyllo-inositol 1-phosphate + H2O = scyllo-inositol + phosphate</text>
        <dbReference type="Rhea" id="RHEA:82131"/>
        <dbReference type="ChEBI" id="CHEBI:10642"/>
        <dbReference type="ChEBI" id="CHEBI:15377"/>
        <dbReference type="ChEBI" id="CHEBI:43474"/>
        <dbReference type="ChEBI" id="CHEBI:232087"/>
    </reaction>
    <physiologicalReaction direction="left-to-right" evidence="19">
        <dbReference type="Rhea" id="RHEA:82132"/>
    </physiologicalReaction>
</comment>
<evidence type="ECO:0000313" key="28">
    <source>
        <dbReference type="Proteomes" id="UP000261620"/>
    </source>
</evidence>
<dbReference type="PROSITE" id="PS00630">
    <property type="entry name" value="IMP_2"/>
    <property type="match status" value="1"/>
</dbReference>
<sequence length="246" mass="26560">MADLWQNAMDHAVAAARRAGQVRVFIGEESVAAGEPCILTDDPTWIVDPIDGTTNFVHAGCRAVTWYSAVRSLLPQMEFGVVFSCLEDKMFTARRGSGAFCNGEPLQVSGQKDIQRSIIATEFGSNRDPEVVDKMFSSLRNVLCIPVHGIMRGAGTAAINMCLVASGCVEAYYEIGMHVWDLAASSLIVSEAGGVLMDVEGKDARASADGGDARRGAKSVRCACVFRRSGRSDVPTDRRSQQQNHR</sequence>
<comment type="similarity">
    <text evidence="4 26">Belongs to the inositol monophosphatase superfamily.</text>
</comment>
<dbReference type="GO" id="GO:0004346">
    <property type="term" value="F:glucose-6-phosphatase activity"/>
    <property type="evidence" value="ECO:0007669"/>
    <property type="project" value="RHEA"/>
</dbReference>
<dbReference type="InterPro" id="IPR020552">
    <property type="entry name" value="Inositol_monoPase_Li-sen"/>
</dbReference>
<comment type="catalytic activity">
    <reaction evidence="20">
        <text>a myo-inositol phosphate + H2O = myo-inositol + phosphate</text>
        <dbReference type="Rhea" id="RHEA:24056"/>
        <dbReference type="ChEBI" id="CHEBI:15377"/>
        <dbReference type="ChEBI" id="CHEBI:17268"/>
        <dbReference type="ChEBI" id="CHEBI:43474"/>
        <dbReference type="ChEBI" id="CHEBI:84139"/>
        <dbReference type="EC" id="3.1.3.25"/>
    </reaction>
    <physiologicalReaction direction="left-to-right" evidence="20">
        <dbReference type="Rhea" id="RHEA:24057"/>
    </physiologicalReaction>
</comment>
<protein>
    <recommendedName>
        <fullName evidence="26">Inositol-1-monophosphatase</fullName>
        <ecNumber evidence="26">3.1.3.25</ecNumber>
    </recommendedName>
</protein>
<evidence type="ECO:0000256" key="11">
    <source>
        <dbReference type="ARBA" id="ARBA00049863"/>
    </source>
</evidence>
<proteinExistence type="inferred from homology"/>
<dbReference type="GO" id="GO:0103026">
    <property type="term" value="F:fructose-1-phosphatase activity"/>
    <property type="evidence" value="ECO:0007669"/>
    <property type="project" value="RHEA"/>
</dbReference>
<comment type="catalytic activity">
    <reaction evidence="22">
        <text>alpha-D-glucose 1-phosphate + H2O = D-glucose + phosphate</text>
        <dbReference type="Rhea" id="RHEA:19933"/>
        <dbReference type="ChEBI" id="CHEBI:4167"/>
        <dbReference type="ChEBI" id="CHEBI:15377"/>
        <dbReference type="ChEBI" id="CHEBI:43474"/>
        <dbReference type="ChEBI" id="CHEBI:58601"/>
    </reaction>
    <physiologicalReaction direction="left-to-right" evidence="22">
        <dbReference type="Rhea" id="RHEA:19934"/>
    </physiologicalReaction>
</comment>
<evidence type="ECO:0000256" key="19">
    <source>
        <dbReference type="ARBA" id="ARBA00049900"/>
    </source>
</evidence>
<evidence type="ECO:0000256" key="17">
    <source>
        <dbReference type="ARBA" id="ARBA00049895"/>
    </source>
</evidence>
<dbReference type="PANTHER" id="PTHR20854">
    <property type="entry name" value="INOSITOL MONOPHOSPHATASE"/>
    <property type="match status" value="1"/>
</dbReference>
<name>A0A3Q3XF00_MOLML</name>
<evidence type="ECO:0000256" key="24">
    <source>
        <dbReference type="ARBA" id="ARBA00049927"/>
    </source>
</evidence>
<dbReference type="PROSITE" id="PS00629">
    <property type="entry name" value="IMP_1"/>
    <property type="match status" value="1"/>
</dbReference>
<comment type="catalytic activity">
    <reaction evidence="14">
        <text>1D-myo-inositol 1-phosphate + H2O = myo-inositol + phosphate</text>
        <dbReference type="Rhea" id="RHEA:27670"/>
        <dbReference type="ChEBI" id="CHEBI:15377"/>
        <dbReference type="ChEBI" id="CHEBI:17268"/>
        <dbReference type="ChEBI" id="CHEBI:43474"/>
        <dbReference type="ChEBI" id="CHEBI:58433"/>
        <dbReference type="EC" id="3.1.3.25"/>
    </reaction>
    <physiologicalReaction direction="left-to-right" evidence="14">
        <dbReference type="Rhea" id="RHEA:27671"/>
    </physiologicalReaction>
</comment>
<evidence type="ECO:0000256" key="10">
    <source>
        <dbReference type="ARBA" id="ARBA00022842"/>
    </source>
</evidence>
<comment type="catalytic activity">
    <reaction evidence="21">
        <text>1D-myo-inositol 3-phosphate + H2O = myo-inositol + phosphate</text>
        <dbReference type="Rhea" id="RHEA:30739"/>
        <dbReference type="ChEBI" id="CHEBI:15377"/>
        <dbReference type="ChEBI" id="CHEBI:17268"/>
        <dbReference type="ChEBI" id="CHEBI:43474"/>
        <dbReference type="ChEBI" id="CHEBI:58401"/>
        <dbReference type="EC" id="3.1.3.25"/>
    </reaction>
    <physiologicalReaction direction="left-to-right" evidence="21">
        <dbReference type="Rhea" id="RHEA:30740"/>
    </physiologicalReaction>
</comment>
<evidence type="ECO:0000256" key="18">
    <source>
        <dbReference type="ARBA" id="ARBA00049898"/>
    </source>
</evidence>
<dbReference type="GO" id="GO:0007165">
    <property type="term" value="P:signal transduction"/>
    <property type="evidence" value="ECO:0007669"/>
    <property type="project" value="TreeGrafter"/>
</dbReference>
<keyword evidence="7" id="KW-0452">Lithium</keyword>
<comment type="subunit">
    <text evidence="5">Homodimer.</text>
</comment>
<dbReference type="GO" id="GO:0046872">
    <property type="term" value="F:metal ion binding"/>
    <property type="evidence" value="ECO:0007669"/>
    <property type="project" value="UniProtKB-KW"/>
</dbReference>
<evidence type="ECO:0000256" key="7">
    <source>
        <dbReference type="ARBA" id="ARBA00022671"/>
    </source>
</evidence>
<comment type="catalytic activity">
    <reaction evidence="18">
        <text>adenosine 2'-phosphate + H2O = adenosine + phosphate</text>
        <dbReference type="Rhea" id="RHEA:37343"/>
        <dbReference type="ChEBI" id="CHEBI:15377"/>
        <dbReference type="ChEBI" id="CHEBI:16335"/>
        <dbReference type="ChEBI" id="CHEBI:43474"/>
        <dbReference type="ChEBI" id="CHEBI:77740"/>
    </reaction>
    <physiologicalReaction direction="left-to-right" evidence="18">
        <dbReference type="Rhea" id="RHEA:37344"/>
    </physiologicalReaction>
</comment>
<evidence type="ECO:0000313" key="27">
    <source>
        <dbReference type="Ensembl" id="ENSMMOP00000027270.1"/>
    </source>
</evidence>
<comment type="cofactor">
    <cofactor evidence="1 25 26">
        <name>Mg(2+)</name>
        <dbReference type="ChEBI" id="CHEBI:18420"/>
    </cofactor>
</comment>
<evidence type="ECO:0000256" key="23">
    <source>
        <dbReference type="ARBA" id="ARBA00049925"/>
    </source>
</evidence>
<dbReference type="InterPro" id="IPR000760">
    <property type="entry name" value="Inositol_monophosphatase-like"/>
</dbReference>
<dbReference type="GO" id="GO:0052833">
    <property type="term" value="F:inositol monophosphate 4-phosphatase activity"/>
    <property type="evidence" value="ECO:0007669"/>
    <property type="project" value="RHEA"/>
</dbReference>
<organism evidence="27 28">
    <name type="scientific">Mola mola</name>
    <name type="common">Ocean sunfish</name>
    <name type="synonym">Tetraodon mola</name>
    <dbReference type="NCBI Taxonomy" id="94237"/>
    <lineage>
        <taxon>Eukaryota</taxon>
        <taxon>Metazoa</taxon>
        <taxon>Chordata</taxon>
        <taxon>Craniata</taxon>
        <taxon>Vertebrata</taxon>
        <taxon>Euteleostomi</taxon>
        <taxon>Actinopterygii</taxon>
        <taxon>Neopterygii</taxon>
        <taxon>Teleostei</taxon>
        <taxon>Neoteleostei</taxon>
        <taxon>Acanthomorphata</taxon>
        <taxon>Eupercaria</taxon>
        <taxon>Tetraodontiformes</taxon>
        <taxon>Molidae</taxon>
        <taxon>Mola</taxon>
    </lineage>
</organism>
<dbReference type="EC" id="3.1.3.25" evidence="26"/>
<dbReference type="InterPro" id="IPR020550">
    <property type="entry name" value="Inositol_monophosphatase_CS"/>
</dbReference>
<dbReference type="Gene3D" id="3.40.190.80">
    <property type="match status" value="1"/>
</dbReference>
<dbReference type="InterPro" id="IPR020583">
    <property type="entry name" value="Inositol_monoP_metal-BS"/>
</dbReference>
<feature type="binding site" evidence="25">
    <location>
        <position position="28"/>
    </location>
    <ligand>
        <name>Mg(2+)</name>
        <dbReference type="ChEBI" id="CHEBI:18420"/>
        <label>1</label>
        <note>catalytic</note>
    </ligand>
</feature>
<dbReference type="Ensembl" id="ENSMMOT00000027733.1">
    <property type="protein sequence ID" value="ENSMMOP00000027270.1"/>
    <property type="gene ID" value="ENSMMOG00000020609.1"/>
</dbReference>
<comment type="catalytic activity">
    <reaction evidence="13">
        <text>beta-D-fructose 1-phosphate + H2O = D-fructose + phosphate</text>
        <dbReference type="Rhea" id="RHEA:35603"/>
        <dbReference type="ChEBI" id="CHEBI:15377"/>
        <dbReference type="ChEBI" id="CHEBI:37721"/>
        <dbReference type="ChEBI" id="CHEBI:43474"/>
        <dbReference type="ChEBI" id="CHEBI:138881"/>
    </reaction>
    <physiologicalReaction direction="left-to-right" evidence="13">
        <dbReference type="Rhea" id="RHEA:35604"/>
    </physiologicalReaction>
</comment>
<dbReference type="PRINTS" id="PR00378">
    <property type="entry name" value="LIIMPHPHTASE"/>
</dbReference>
<dbReference type="AlphaFoldDB" id="A0A3Q3XF00"/>
<dbReference type="GO" id="GO:0005737">
    <property type="term" value="C:cytoplasm"/>
    <property type="evidence" value="ECO:0007669"/>
    <property type="project" value="UniProtKB-SubCell"/>
</dbReference>
<feature type="binding site" evidence="25">
    <location>
        <position position="48"/>
    </location>
    <ligand>
        <name>Mg(2+)</name>
        <dbReference type="ChEBI" id="CHEBI:18420"/>
        <label>1</label>
        <note>catalytic</note>
    </ligand>
</feature>
<evidence type="ECO:0000256" key="14">
    <source>
        <dbReference type="ARBA" id="ARBA00049879"/>
    </source>
</evidence>
<evidence type="ECO:0000256" key="3">
    <source>
        <dbReference type="ARBA" id="ARBA00005152"/>
    </source>
</evidence>
<evidence type="ECO:0000256" key="26">
    <source>
        <dbReference type="RuleBase" id="RU364068"/>
    </source>
</evidence>
<comment type="catalytic activity">
    <reaction evidence="12">
        <text>1D-myo-inositol 5-phosphate + H2O = myo-inositol + phosphate</text>
        <dbReference type="Rhea" id="RHEA:44156"/>
        <dbReference type="ChEBI" id="CHEBI:15377"/>
        <dbReference type="ChEBI" id="CHEBI:17268"/>
        <dbReference type="ChEBI" id="CHEBI:43474"/>
        <dbReference type="ChEBI" id="CHEBI:84141"/>
        <dbReference type="EC" id="3.1.3.25"/>
    </reaction>
    <physiologicalReaction direction="left-to-right" evidence="12">
        <dbReference type="Rhea" id="RHEA:44157"/>
    </physiologicalReaction>
</comment>